<dbReference type="HOGENOM" id="CLU_2451615_0_0_5"/>
<dbReference type="RefSeq" id="WP_013913451.1">
    <property type="nucleotide sequence ID" value="NC_011386.1"/>
</dbReference>
<organism evidence="3 4">
    <name type="scientific">Afipia carboxidovorans (strain ATCC 49405 / DSM 1227 / KCTC 32145 / OM5)</name>
    <name type="common">Oligotropha carboxidovorans</name>
    <dbReference type="NCBI Taxonomy" id="504832"/>
    <lineage>
        <taxon>Bacteria</taxon>
        <taxon>Pseudomonadati</taxon>
        <taxon>Pseudomonadota</taxon>
        <taxon>Alphaproteobacteria</taxon>
        <taxon>Hyphomicrobiales</taxon>
        <taxon>Nitrobacteraceae</taxon>
        <taxon>Afipia</taxon>
    </lineage>
</organism>
<proteinExistence type="predicted"/>
<sequence>MKKTTLTSLALVVGFLALASAVRAEDAPAATKTPAETNQPMMGNGSQGMQGMMGMKNMISQMQQMMESCNQMMKASNDHHDKQDSPKQQDRRG</sequence>
<feature type="region of interest" description="Disordered" evidence="1">
    <location>
        <begin position="71"/>
        <end position="93"/>
    </location>
</feature>
<accession>F8C1C1</accession>
<reference evidence="3 4" key="1">
    <citation type="journal article" date="2011" name="J. Bacteriol.">
        <title>Complete genome sequences of the chemolithoautotrophic Oligotropha carboxidovorans strains OM4 and OM5.</title>
        <authorList>
            <person name="Volland S."/>
            <person name="Rachinger M."/>
            <person name="Strittmatter A."/>
            <person name="Daniel R."/>
            <person name="Gottschalk G."/>
            <person name="Meyer O."/>
        </authorList>
    </citation>
    <scope>NUCLEOTIDE SEQUENCE [LARGE SCALE GENOMIC DNA]</scope>
    <source>
        <strain evidence="4">ATCC 49405 / DSM 1227 / KCTC 32145 / OM5</strain>
        <plasmid evidence="3">pOC167</plasmid>
    </source>
</reference>
<keyword evidence="3" id="KW-0614">Plasmid</keyword>
<protein>
    <submittedName>
        <fullName evidence="3">Uncharacterized protein</fullName>
    </submittedName>
</protein>
<dbReference type="AlphaFoldDB" id="F8C1C1"/>
<dbReference type="KEGG" id="ocg:OCA5_pOC16700380"/>
<dbReference type="Proteomes" id="UP000007730">
    <property type="component" value="Plasmid pOC167"/>
</dbReference>
<gene>
    <name evidence="3" type="ordered locus">OCA5_pOC16700380</name>
</gene>
<feature type="region of interest" description="Disordered" evidence="1">
    <location>
        <begin position="23"/>
        <end position="52"/>
    </location>
</feature>
<geneLocation type="plasmid" evidence="3 4">
    <name>pOC167</name>
</geneLocation>
<feature type="chain" id="PRO_5003367818" evidence="2">
    <location>
        <begin position="25"/>
        <end position="93"/>
    </location>
</feature>
<keyword evidence="4" id="KW-1185">Reference proteome</keyword>
<keyword evidence="2" id="KW-0732">Signal</keyword>
<evidence type="ECO:0000256" key="1">
    <source>
        <dbReference type="SAM" id="MobiDB-lite"/>
    </source>
</evidence>
<evidence type="ECO:0000256" key="2">
    <source>
        <dbReference type="SAM" id="SignalP"/>
    </source>
</evidence>
<feature type="compositionally biased region" description="Low complexity" evidence="1">
    <location>
        <begin position="38"/>
        <end position="52"/>
    </location>
</feature>
<dbReference type="EMBL" id="CP002828">
    <property type="protein sequence ID" value="AEI08236.1"/>
    <property type="molecule type" value="Genomic_DNA"/>
</dbReference>
<evidence type="ECO:0000313" key="4">
    <source>
        <dbReference type="Proteomes" id="UP000007730"/>
    </source>
</evidence>
<feature type="signal peptide" evidence="2">
    <location>
        <begin position="1"/>
        <end position="24"/>
    </location>
</feature>
<evidence type="ECO:0000313" key="3">
    <source>
        <dbReference type="EMBL" id="AEI08236.1"/>
    </source>
</evidence>
<name>F8C1C1_AFIC5</name>
<feature type="compositionally biased region" description="Basic and acidic residues" evidence="1">
    <location>
        <begin position="76"/>
        <end position="93"/>
    </location>
</feature>
<dbReference type="OrthoDB" id="10008752at2"/>